<protein>
    <submittedName>
        <fullName evidence="1">DNA-cytosine methyltransferase</fullName>
    </submittedName>
</protein>
<dbReference type="EMBL" id="MN956836">
    <property type="protein sequence ID" value="QTX14150.1"/>
    <property type="molecule type" value="Genomic_DNA"/>
</dbReference>
<geneLocation type="plasmid" evidence="1">
    <name>p17-15-vir-like</name>
</geneLocation>
<keyword evidence="1" id="KW-0489">Methyltransferase</keyword>
<keyword evidence="1" id="KW-0808">Transferase</keyword>
<proteinExistence type="predicted"/>
<dbReference type="AlphaFoldDB" id="A0A8B0STX7"/>
<reference evidence="1" key="1">
    <citation type="submission" date="2020-01" db="EMBL/GenBank/DDBJ databases">
        <authorList>
            <person name="Qin S."/>
        </authorList>
    </citation>
    <scope>NUCLEOTIDE SEQUENCE</scope>
    <source>
        <strain evidence="1">CVir17-16-YZ6g</strain>
        <plasmid evidence="1">p17-15-vir-like</plasmid>
    </source>
</reference>
<accession>A0A8B0STX7</accession>
<dbReference type="GO" id="GO:0032259">
    <property type="term" value="P:methylation"/>
    <property type="evidence" value="ECO:0007669"/>
    <property type="project" value="UniProtKB-KW"/>
</dbReference>
<keyword evidence="1" id="KW-0614">Plasmid</keyword>
<dbReference type="GO" id="GO:0008168">
    <property type="term" value="F:methyltransferase activity"/>
    <property type="evidence" value="ECO:0007669"/>
    <property type="project" value="UniProtKB-KW"/>
</dbReference>
<name>A0A8B0STX7_KLEPN</name>
<sequence>MVVFLHWLTKPTKAAAGIGTGEQETLHRVATRLPQPRKAVGCFHTLGYHLHCRFSEDGCTERQKPTAL</sequence>
<organism evidence="1">
    <name type="scientific">Klebsiella pneumoniae</name>
    <dbReference type="NCBI Taxonomy" id="573"/>
    <lineage>
        <taxon>Bacteria</taxon>
        <taxon>Pseudomonadati</taxon>
        <taxon>Pseudomonadota</taxon>
        <taxon>Gammaproteobacteria</taxon>
        <taxon>Enterobacterales</taxon>
        <taxon>Enterobacteriaceae</taxon>
        <taxon>Klebsiella/Raoultella group</taxon>
        <taxon>Klebsiella</taxon>
        <taxon>Klebsiella pneumoniae complex</taxon>
    </lineage>
</organism>
<evidence type="ECO:0000313" key="1">
    <source>
        <dbReference type="EMBL" id="QTX14150.1"/>
    </source>
</evidence>